<gene>
    <name evidence="4" type="ORF">HJO_15259</name>
</gene>
<keyword evidence="3" id="KW-0732">Signal</keyword>
<dbReference type="Gene3D" id="3.40.710.10">
    <property type="entry name" value="DD-peptidase/beta-lactamase superfamily"/>
    <property type="match status" value="2"/>
</dbReference>
<evidence type="ECO:0000256" key="3">
    <source>
        <dbReference type="SAM" id="SignalP"/>
    </source>
</evidence>
<dbReference type="Pfam" id="PF02113">
    <property type="entry name" value="Peptidase_S13"/>
    <property type="match status" value="1"/>
</dbReference>
<evidence type="ECO:0000256" key="2">
    <source>
        <dbReference type="ARBA" id="ARBA00022801"/>
    </source>
</evidence>
<dbReference type="RefSeq" id="WP_051618688.1">
    <property type="nucleotide sequence ID" value="NZ_ARYK01000009.1"/>
</dbReference>
<dbReference type="InterPro" id="IPR000667">
    <property type="entry name" value="Peptidase_S13"/>
</dbReference>
<dbReference type="GO" id="GO:0004185">
    <property type="term" value="F:serine-type carboxypeptidase activity"/>
    <property type="evidence" value="ECO:0007669"/>
    <property type="project" value="InterPro"/>
</dbReference>
<dbReference type="eggNOG" id="COG2027">
    <property type="taxonomic scope" value="Bacteria"/>
</dbReference>
<dbReference type="NCBIfam" id="TIGR00666">
    <property type="entry name" value="PBP4"/>
    <property type="match status" value="1"/>
</dbReference>
<protein>
    <submittedName>
        <fullName evidence="4">D-alanyl-D-alanine carboxypeptidase/D-alanyl-D-alanine-endopeptidase</fullName>
    </submittedName>
</protein>
<keyword evidence="2" id="KW-0378">Hydrolase</keyword>
<keyword evidence="5" id="KW-1185">Reference proteome</keyword>
<dbReference type="STRING" id="1280950.HJO_15259"/>
<dbReference type="PATRIC" id="fig|1280950.3.peg.3064"/>
<dbReference type="InterPro" id="IPR012338">
    <property type="entry name" value="Beta-lactam/transpept-like"/>
</dbReference>
<feature type="chain" id="PRO_5001572811" evidence="3">
    <location>
        <begin position="26"/>
        <end position="493"/>
    </location>
</feature>
<dbReference type="PANTHER" id="PTHR30023:SF0">
    <property type="entry name" value="PENICILLIN-SENSITIVE CARBOXYPEPTIDASE A"/>
    <property type="match status" value="1"/>
</dbReference>
<organism evidence="4 5">
    <name type="scientific">Hyphomonas johnsonii MHS-2</name>
    <dbReference type="NCBI Taxonomy" id="1280950"/>
    <lineage>
        <taxon>Bacteria</taxon>
        <taxon>Pseudomonadati</taxon>
        <taxon>Pseudomonadota</taxon>
        <taxon>Alphaproteobacteria</taxon>
        <taxon>Hyphomonadales</taxon>
        <taxon>Hyphomonadaceae</taxon>
        <taxon>Hyphomonas</taxon>
    </lineage>
</organism>
<evidence type="ECO:0000313" key="4">
    <source>
        <dbReference type="EMBL" id="KCZ88887.1"/>
    </source>
</evidence>
<proteinExistence type="inferred from homology"/>
<dbReference type="SUPFAM" id="SSF56601">
    <property type="entry name" value="beta-lactamase/transpeptidase-like"/>
    <property type="match status" value="1"/>
</dbReference>
<keyword evidence="4" id="KW-0121">Carboxypeptidase</keyword>
<comment type="caution">
    <text evidence="4">The sequence shown here is derived from an EMBL/GenBank/DDBJ whole genome shotgun (WGS) entry which is preliminary data.</text>
</comment>
<sequence length="493" mass="51842">MQTTIRFLFVGLCLVLAACVSPLQRDLNPPEMQGVRWGLLVTDMDGNELAAINPDQRFLPASNTKLFTTAAAFRWQADLAAMQPRLATHVTLEPATGDAPPSLVLHGRGDPHLSDSPDCETRCLATLADAVAATGLAAITHVIGDDTWFPDERWGPGWSWEDLQSDFGTATSALSINANAVTLTVTPGATIGAPADVAWADADAAYMIINQTITAPLEPAGGDAADDPEDDFAIVHLPGTATVRVSGHVPPDAGPRTYRLGLDDPALAAATRFSALLQARGMRVEGEALARHRSSTATPPPDAALTSLAPETLPLAALPPLSLADALTEISKDSQNLYAEILLRHLGRISEDGTAKAGLARVEVLLAEAGAAPNGYDFFDGSGLSVYNRVSPRTIVALLRHAATQDWGAAWRETLPIGGVDGSLRHRFRGTLLEGKIVAKTGTLKGTNALSGYMTAASGQTLVFSIIANDRPLAVPSAVLVMDAALVRIAERN</sequence>
<comment type="similarity">
    <text evidence="1">Belongs to the peptidase S13 family.</text>
</comment>
<name>A0A059FE64_9PROT</name>
<evidence type="ECO:0000256" key="1">
    <source>
        <dbReference type="ARBA" id="ARBA00006096"/>
    </source>
</evidence>
<dbReference type="Gene3D" id="3.50.80.20">
    <property type="entry name" value="D-Ala-D-Ala carboxypeptidase C, peptidase S13"/>
    <property type="match status" value="1"/>
</dbReference>
<dbReference type="EMBL" id="ARYK01000009">
    <property type="protein sequence ID" value="KCZ88887.1"/>
    <property type="molecule type" value="Genomic_DNA"/>
</dbReference>
<accession>A0A059FE64</accession>
<dbReference type="PRINTS" id="PR00922">
    <property type="entry name" value="DADACBPTASE3"/>
</dbReference>
<dbReference type="OrthoDB" id="5372081at2"/>
<feature type="signal peptide" evidence="3">
    <location>
        <begin position="1"/>
        <end position="25"/>
    </location>
</feature>
<evidence type="ECO:0000313" key="5">
    <source>
        <dbReference type="Proteomes" id="UP000025171"/>
    </source>
</evidence>
<dbReference type="GO" id="GO:0006508">
    <property type="term" value="P:proteolysis"/>
    <property type="evidence" value="ECO:0007669"/>
    <property type="project" value="InterPro"/>
</dbReference>
<dbReference type="PANTHER" id="PTHR30023">
    <property type="entry name" value="D-ALANYL-D-ALANINE CARBOXYPEPTIDASE"/>
    <property type="match status" value="1"/>
</dbReference>
<dbReference type="AlphaFoldDB" id="A0A059FE64"/>
<dbReference type="PROSITE" id="PS51257">
    <property type="entry name" value="PROKAR_LIPOPROTEIN"/>
    <property type="match status" value="1"/>
</dbReference>
<dbReference type="GO" id="GO:0000270">
    <property type="term" value="P:peptidoglycan metabolic process"/>
    <property type="evidence" value="ECO:0007669"/>
    <property type="project" value="TreeGrafter"/>
</dbReference>
<dbReference type="Proteomes" id="UP000025171">
    <property type="component" value="Unassembled WGS sequence"/>
</dbReference>
<reference evidence="4 5" key="1">
    <citation type="journal article" date="2014" name="Antonie Van Leeuwenhoek">
        <title>Hyphomonas beringensis sp. nov. and Hyphomonas chukchiensis sp. nov., isolated from surface seawater of the Bering Sea and Chukchi Sea.</title>
        <authorList>
            <person name="Li C."/>
            <person name="Lai Q."/>
            <person name="Li G."/>
            <person name="Dong C."/>
            <person name="Wang J."/>
            <person name="Liao Y."/>
            <person name="Shao Z."/>
        </authorList>
    </citation>
    <scope>NUCLEOTIDE SEQUENCE [LARGE SCALE GENOMIC DNA]</scope>
    <source>
        <strain evidence="4 5">MHS-2</strain>
    </source>
</reference>
<keyword evidence="4" id="KW-0645">Protease</keyword>